<feature type="region of interest" description="Disordered" evidence="1">
    <location>
        <begin position="1"/>
        <end position="20"/>
    </location>
</feature>
<evidence type="ECO:0008006" key="4">
    <source>
        <dbReference type="Google" id="ProtNLM"/>
    </source>
</evidence>
<evidence type="ECO:0000313" key="3">
    <source>
        <dbReference type="Proteomes" id="UP001218188"/>
    </source>
</evidence>
<proteinExistence type="predicted"/>
<feature type="compositionally biased region" description="Acidic residues" evidence="1">
    <location>
        <begin position="231"/>
        <end position="240"/>
    </location>
</feature>
<dbReference type="Proteomes" id="UP001218188">
    <property type="component" value="Unassembled WGS sequence"/>
</dbReference>
<evidence type="ECO:0000313" key="2">
    <source>
        <dbReference type="EMBL" id="KAJ7028802.1"/>
    </source>
</evidence>
<comment type="caution">
    <text evidence="2">The sequence shown here is derived from an EMBL/GenBank/DDBJ whole genome shotgun (WGS) entry which is preliminary data.</text>
</comment>
<accession>A0AAD6SKA7</accession>
<keyword evidence="3" id="KW-1185">Reference proteome</keyword>
<dbReference type="EMBL" id="JARJCM010000108">
    <property type="protein sequence ID" value="KAJ7028802.1"/>
    <property type="molecule type" value="Genomic_DNA"/>
</dbReference>
<dbReference type="AlphaFoldDB" id="A0AAD6SKA7"/>
<organism evidence="2 3">
    <name type="scientific">Mycena alexandri</name>
    <dbReference type="NCBI Taxonomy" id="1745969"/>
    <lineage>
        <taxon>Eukaryota</taxon>
        <taxon>Fungi</taxon>
        <taxon>Dikarya</taxon>
        <taxon>Basidiomycota</taxon>
        <taxon>Agaricomycotina</taxon>
        <taxon>Agaricomycetes</taxon>
        <taxon>Agaricomycetidae</taxon>
        <taxon>Agaricales</taxon>
        <taxon>Marasmiineae</taxon>
        <taxon>Mycenaceae</taxon>
        <taxon>Mycena</taxon>
    </lineage>
</organism>
<name>A0AAD6SKA7_9AGAR</name>
<evidence type="ECO:0000256" key="1">
    <source>
        <dbReference type="SAM" id="MobiDB-lite"/>
    </source>
</evidence>
<feature type="region of interest" description="Disordered" evidence="1">
    <location>
        <begin position="185"/>
        <end position="284"/>
    </location>
</feature>
<protein>
    <recommendedName>
        <fullName evidence="4">No apical meristem-associated C-terminal domain-containing protein</fullName>
    </recommendedName>
</protein>
<sequence length="384" mass="41896">MDDEDSSDDSADDAPTKNVLDIDWKGSPELSEKLVTLIMETASIKKLPLPILRPKCFDDQWGWTAQGHRALGALGAPTWMAKITRDYNMEMGQTGAGIENAADIDMSTTNAFTTKWGKSVIEATCPWYFDMCNLIGQRPNLVPMGLRHSNTVVAPGVIIPTPTVVDNVVDKAAMQEDELHDDASISSVPFDWGDVTPVHSPDPTHTNAGSEDDCHPTSPVPSESAPLPINDDQEGEEGEEGGGRGAQHRGDGGGQMQRDDPPQDTCQTSKPAAPTPSVAPKASKKTKIAEFSEIAKNEEQIHWKEIELPTLRMCQQMKALEVKGRIVEKKEDQCWAKEEAKQEERILRLEMKKKRMENAVAGSSTGAGTGTGMDFSNYSFTFPG</sequence>
<gene>
    <name evidence="2" type="ORF">C8F04DRAFT_1265556</name>
</gene>
<feature type="compositionally biased region" description="Acidic residues" evidence="1">
    <location>
        <begin position="1"/>
        <end position="12"/>
    </location>
</feature>
<reference evidence="2" key="1">
    <citation type="submission" date="2023-03" db="EMBL/GenBank/DDBJ databases">
        <title>Massive genome expansion in bonnet fungi (Mycena s.s.) driven by repeated elements and novel gene families across ecological guilds.</title>
        <authorList>
            <consortium name="Lawrence Berkeley National Laboratory"/>
            <person name="Harder C.B."/>
            <person name="Miyauchi S."/>
            <person name="Viragh M."/>
            <person name="Kuo A."/>
            <person name="Thoen E."/>
            <person name="Andreopoulos B."/>
            <person name="Lu D."/>
            <person name="Skrede I."/>
            <person name="Drula E."/>
            <person name="Henrissat B."/>
            <person name="Morin E."/>
            <person name="Kohler A."/>
            <person name="Barry K."/>
            <person name="LaButti K."/>
            <person name="Morin E."/>
            <person name="Salamov A."/>
            <person name="Lipzen A."/>
            <person name="Mereny Z."/>
            <person name="Hegedus B."/>
            <person name="Baldrian P."/>
            <person name="Stursova M."/>
            <person name="Weitz H."/>
            <person name="Taylor A."/>
            <person name="Grigoriev I.V."/>
            <person name="Nagy L.G."/>
            <person name="Martin F."/>
            <person name="Kauserud H."/>
        </authorList>
    </citation>
    <scope>NUCLEOTIDE SEQUENCE</scope>
    <source>
        <strain evidence="2">CBHHK200</strain>
    </source>
</reference>